<keyword evidence="8" id="KW-1185">Reference proteome</keyword>
<name>A0A840S9W5_9BURK</name>
<comment type="subcellular location">
    <subcellularLocation>
        <location evidence="1">Periplasm</location>
    </subcellularLocation>
</comment>
<dbReference type="GO" id="GO:0030288">
    <property type="term" value="C:outer membrane-bounded periplasmic space"/>
    <property type="evidence" value="ECO:0007669"/>
    <property type="project" value="TreeGrafter"/>
</dbReference>
<accession>A0A840S9W5</accession>
<evidence type="ECO:0000256" key="3">
    <source>
        <dbReference type="ARBA" id="ARBA00022729"/>
    </source>
</evidence>
<evidence type="ECO:0000256" key="5">
    <source>
        <dbReference type="SAM" id="MobiDB-lite"/>
    </source>
</evidence>
<organism evidence="7 8">
    <name type="scientific">Inhella inkyongensis</name>
    <dbReference type="NCBI Taxonomy" id="392593"/>
    <lineage>
        <taxon>Bacteria</taxon>
        <taxon>Pseudomonadati</taxon>
        <taxon>Pseudomonadota</taxon>
        <taxon>Betaproteobacteria</taxon>
        <taxon>Burkholderiales</taxon>
        <taxon>Sphaerotilaceae</taxon>
        <taxon>Inhella</taxon>
    </lineage>
</organism>
<feature type="signal peptide" evidence="6">
    <location>
        <begin position="1"/>
        <end position="27"/>
    </location>
</feature>
<dbReference type="InterPro" id="IPR012899">
    <property type="entry name" value="LTXXQ"/>
</dbReference>
<gene>
    <name evidence="7" type="ORF">HNQ51_003768</name>
</gene>
<proteinExistence type="inferred from homology"/>
<dbReference type="CDD" id="cd09916">
    <property type="entry name" value="CpxP_like"/>
    <property type="match status" value="1"/>
</dbReference>
<keyword evidence="3 6" id="KW-0732">Signal</keyword>
<reference evidence="7 8" key="1">
    <citation type="submission" date="2020-08" db="EMBL/GenBank/DDBJ databases">
        <title>Genomic Encyclopedia of Type Strains, Phase IV (KMG-IV): sequencing the most valuable type-strain genomes for metagenomic binning, comparative biology and taxonomic classification.</title>
        <authorList>
            <person name="Goeker M."/>
        </authorList>
    </citation>
    <scope>NUCLEOTIDE SEQUENCE [LARGE SCALE GENOMIC DNA]</scope>
    <source>
        <strain evidence="7 8">DSM 23958</strain>
    </source>
</reference>
<dbReference type="Pfam" id="PF13801">
    <property type="entry name" value="Metal_resist"/>
    <property type="match status" value="1"/>
</dbReference>
<feature type="compositionally biased region" description="Basic and acidic residues" evidence="5">
    <location>
        <begin position="142"/>
        <end position="164"/>
    </location>
</feature>
<feature type="region of interest" description="Disordered" evidence="5">
    <location>
        <begin position="142"/>
        <end position="170"/>
    </location>
</feature>
<feature type="chain" id="PRO_5032603605" evidence="6">
    <location>
        <begin position="28"/>
        <end position="170"/>
    </location>
</feature>
<evidence type="ECO:0000256" key="4">
    <source>
        <dbReference type="ARBA" id="ARBA00022764"/>
    </source>
</evidence>
<dbReference type="InterPro" id="IPR052211">
    <property type="entry name" value="Cpx_auxiliary_protein"/>
</dbReference>
<dbReference type="AlphaFoldDB" id="A0A840S9W5"/>
<evidence type="ECO:0000313" key="8">
    <source>
        <dbReference type="Proteomes" id="UP000554837"/>
    </source>
</evidence>
<dbReference type="PANTHER" id="PTHR38102:SF1">
    <property type="entry name" value="PERIPLASMIC CHAPERONE SPY"/>
    <property type="match status" value="1"/>
</dbReference>
<evidence type="ECO:0000256" key="6">
    <source>
        <dbReference type="SAM" id="SignalP"/>
    </source>
</evidence>
<keyword evidence="4" id="KW-0574">Periplasm</keyword>
<dbReference type="InterPro" id="IPR025961">
    <property type="entry name" value="Metal_resist"/>
</dbReference>
<dbReference type="Gene3D" id="1.20.120.1490">
    <property type="match status" value="1"/>
</dbReference>
<dbReference type="RefSeq" id="WP_138856788.1">
    <property type="nucleotide sequence ID" value="NZ_CP040709.1"/>
</dbReference>
<comment type="similarity">
    <text evidence="2">Belongs to the CpxP/Spy family.</text>
</comment>
<evidence type="ECO:0000313" key="7">
    <source>
        <dbReference type="EMBL" id="MBB5206422.1"/>
    </source>
</evidence>
<dbReference type="GO" id="GO:0051082">
    <property type="term" value="F:unfolded protein binding"/>
    <property type="evidence" value="ECO:0007669"/>
    <property type="project" value="TreeGrafter"/>
</dbReference>
<dbReference type="PANTHER" id="PTHR38102">
    <property type="entry name" value="PERIPLASMIC CHAPERONE SPY"/>
    <property type="match status" value="1"/>
</dbReference>
<evidence type="ECO:0000256" key="2">
    <source>
        <dbReference type="ARBA" id="ARBA00008441"/>
    </source>
</evidence>
<sequence length="170" mass="18963">MQTHLNLKSLILAAGLVLSAAAPAVFAMPHAEGGRGGMPGAQWMHALDDVGATEAQRQQIRDIMRSAHEELRTQREQGQALHKQMLAAFAAPNVDANAVEALRRQELALHDARSQRMSRAMIEAARVLTPEQRAQLTQKLGKRLESMQERMKERMHDRKEERKGPHGRPA</sequence>
<evidence type="ECO:0000256" key="1">
    <source>
        <dbReference type="ARBA" id="ARBA00004418"/>
    </source>
</evidence>
<comment type="caution">
    <text evidence="7">The sequence shown here is derived from an EMBL/GenBank/DDBJ whole genome shotgun (WGS) entry which is preliminary data.</text>
</comment>
<protein>
    <submittedName>
        <fullName evidence="7">Spy/CpxP family protein refolding chaperone</fullName>
    </submittedName>
</protein>
<dbReference type="Proteomes" id="UP000554837">
    <property type="component" value="Unassembled WGS sequence"/>
</dbReference>
<dbReference type="EMBL" id="JACHHO010000012">
    <property type="protein sequence ID" value="MBB5206422.1"/>
    <property type="molecule type" value="Genomic_DNA"/>
</dbReference>
<dbReference type="OrthoDB" id="8589301at2"/>